<dbReference type="InterPro" id="IPR006594">
    <property type="entry name" value="LisH"/>
</dbReference>
<dbReference type="SMART" id="SM00667">
    <property type="entry name" value="LisH"/>
    <property type="match status" value="1"/>
</dbReference>
<dbReference type="SUPFAM" id="SSF52540">
    <property type="entry name" value="P-loop containing nucleoside triphosphate hydrolases"/>
    <property type="match status" value="1"/>
</dbReference>
<gene>
    <name evidence="8" type="primary">KATNAL2</name>
    <name evidence="11" type="ORF">AMSG_02099</name>
</gene>
<protein>
    <recommendedName>
        <fullName evidence="8">Katanin p60 ATPase-containing subunit A-like 2</fullName>
        <shortName evidence="8">Katanin p60 subunit A-like 2</shortName>
        <ecNumber evidence="8">5.6.1.1</ecNumber>
    </recommendedName>
    <alternativeName>
        <fullName evidence="8">p60 katanin-like 2</fullName>
    </alternativeName>
</protein>
<evidence type="ECO:0000256" key="2">
    <source>
        <dbReference type="ARBA" id="ARBA00022490"/>
    </source>
</evidence>
<feature type="region of interest" description="Disordered" evidence="9">
    <location>
        <begin position="157"/>
        <end position="206"/>
    </location>
</feature>
<dbReference type="EC" id="5.6.1.1" evidence="8"/>
<dbReference type="GO" id="GO:0008017">
    <property type="term" value="F:microtubule binding"/>
    <property type="evidence" value="ECO:0007669"/>
    <property type="project" value="UniProtKB-UniRule"/>
</dbReference>
<dbReference type="GO" id="GO:0005737">
    <property type="term" value="C:cytoplasm"/>
    <property type="evidence" value="ECO:0007669"/>
    <property type="project" value="UniProtKB-SubCell"/>
</dbReference>
<evidence type="ECO:0000256" key="5">
    <source>
        <dbReference type="ARBA" id="ARBA00022840"/>
    </source>
</evidence>
<dbReference type="InterPro" id="IPR003960">
    <property type="entry name" value="ATPase_AAA_CS"/>
</dbReference>
<evidence type="ECO:0000256" key="4">
    <source>
        <dbReference type="ARBA" id="ARBA00022741"/>
    </source>
</evidence>
<dbReference type="GO" id="GO:0008568">
    <property type="term" value="F:microtubule severing ATPase activity"/>
    <property type="evidence" value="ECO:0007669"/>
    <property type="project" value="UniProtKB-EC"/>
</dbReference>
<dbReference type="Proteomes" id="UP000054408">
    <property type="component" value="Unassembled WGS sequence"/>
</dbReference>
<proteinExistence type="inferred from homology"/>
<keyword evidence="6 8" id="KW-0206">Cytoskeleton</keyword>
<dbReference type="InterPro" id="IPR041569">
    <property type="entry name" value="AAA_lid_3"/>
</dbReference>
<dbReference type="eggNOG" id="KOG0738">
    <property type="taxonomic scope" value="Eukaryota"/>
</dbReference>
<feature type="binding site" evidence="8">
    <location>
        <begin position="320"/>
        <end position="327"/>
    </location>
    <ligand>
        <name>ATP</name>
        <dbReference type="ChEBI" id="CHEBI:30616"/>
    </ligand>
</feature>
<comment type="subcellular location">
    <subcellularLocation>
        <location evidence="1 8">Cytoplasm</location>
        <location evidence="1 8">Cytoskeleton</location>
        <location evidence="1 8">Spindle pole</location>
    </subcellularLocation>
    <subcellularLocation>
        <location evidence="8">Cytoplasm</location>
        <location evidence="8">Cytoskeleton</location>
    </subcellularLocation>
    <subcellularLocation>
        <location evidence="8">Cytoplasm</location>
    </subcellularLocation>
    <subcellularLocation>
        <location evidence="8">Cytoplasm</location>
        <location evidence="8">Cytoskeleton</location>
        <location evidence="8">Spindle</location>
    </subcellularLocation>
    <text evidence="8">Localizes within the cytoplasm, partially overlapping with microtubules in interphase and to the mitotic spindle and spindle poles during mitosis.</text>
</comment>
<evidence type="ECO:0000256" key="1">
    <source>
        <dbReference type="ARBA" id="ARBA00004647"/>
    </source>
</evidence>
<dbReference type="InterPro" id="IPR003593">
    <property type="entry name" value="AAA+_ATPase"/>
</dbReference>
<dbReference type="FunFam" id="3.40.50.300:FF:000159">
    <property type="entry name" value="Katanin p60 ATPase-containing subunit A1"/>
    <property type="match status" value="1"/>
</dbReference>
<feature type="domain" description="AAA+ ATPase" evidence="10">
    <location>
        <begin position="312"/>
        <end position="451"/>
    </location>
</feature>
<keyword evidence="7 8" id="KW-0413">Isomerase</keyword>
<dbReference type="GO" id="GO:0051013">
    <property type="term" value="P:microtubule severing"/>
    <property type="evidence" value="ECO:0007669"/>
    <property type="project" value="UniProtKB-UniRule"/>
</dbReference>
<dbReference type="EMBL" id="GL349440">
    <property type="protein sequence ID" value="KNC56086.1"/>
    <property type="molecule type" value="Genomic_DNA"/>
</dbReference>
<dbReference type="CDD" id="cd19509">
    <property type="entry name" value="RecA-like_VPS4-like"/>
    <property type="match status" value="1"/>
</dbReference>
<dbReference type="HAMAP" id="MF_03025">
    <property type="entry name" value="Katanin_p60_AL2"/>
    <property type="match status" value="1"/>
</dbReference>
<evidence type="ECO:0000313" key="12">
    <source>
        <dbReference type="Proteomes" id="UP000054408"/>
    </source>
</evidence>
<dbReference type="GO" id="GO:0016887">
    <property type="term" value="F:ATP hydrolysis activity"/>
    <property type="evidence" value="ECO:0007669"/>
    <property type="project" value="InterPro"/>
</dbReference>
<keyword evidence="12" id="KW-1185">Reference proteome</keyword>
<dbReference type="Pfam" id="PF00004">
    <property type="entry name" value="AAA"/>
    <property type="match status" value="1"/>
</dbReference>
<feature type="region of interest" description="Disordered" evidence="9">
    <location>
        <begin position="1"/>
        <end position="25"/>
    </location>
</feature>
<dbReference type="AlphaFoldDB" id="A0A0L0DVJ4"/>
<dbReference type="InterPro" id="IPR027497">
    <property type="entry name" value="Katanin_p60_AL2"/>
</dbReference>
<sequence>MSSLTYRKLKTESSAREEQNRREQSRRKGLLVLMLGYLADQGYTQAAATLEAEAGVDLEAYCPADNIDLYDVIADYEAYYELRFSRKPKLFRRRQGDDPVPSRKAPHRTSSRGPGLSSRKAKSQRAKSASRSYTAPQGMESAAAKAVIDAGNRYAGLPQVQRSSSRASARSSGARPASGPPSRAHTDASAGEGRGRASGSGLGALAVSSSKIEPASRSAALPPQPLPAESGTAAAADTYFANRLLKPLPTEVYGWTSELAELASVITRDIFLENPNVSFDEVCGLESAKRVLREAMIMPLKFPQLFTGILKPWKGLLLFGPPGTGKTMLAKAVATQCKTTFFNISASSIVSKWRGDSEKLVRVLFELAQYHAPSTIFLDEIDAIMSGRGSSGPGGAEHEGSRRLKTELLIQMDGLSPASGVFVLCASNIPWELDPALLRRIEKRILVGLPNEAARATMFADNLPPERGPGLDYVELAAATAGYSGSDIHSVCKEAAMCPLRRLMANIDFDAAADLEVELGPVTMDDARAALASIRPSSSAELSAKLAAWESAHGAS</sequence>
<evidence type="ECO:0000256" key="3">
    <source>
        <dbReference type="ARBA" id="ARBA00022701"/>
    </source>
</evidence>
<feature type="compositionally biased region" description="Low complexity" evidence="9">
    <location>
        <begin position="162"/>
        <end position="195"/>
    </location>
</feature>
<dbReference type="PANTHER" id="PTHR23074">
    <property type="entry name" value="AAA DOMAIN-CONTAINING"/>
    <property type="match status" value="1"/>
</dbReference>
<dbReference type="Pfam" id="PF17862">
    <property type="entry name" value="AAA_lid_3"/>
    <property type="match status" value="1"/>
</dbReference>
<evidence type="ECO:0000259" key="10">
    <source>
        <dbReference type="SMART" id="SM00382"/>
    </source>
</evidence>
<keyword evidence="5 8" id="KW-0067">ATP-binding</keyword>
<comment type="similarity">
    <text evidence="8">Belongs to the AAA ATPase family. Katanin p60 subunit A1 subfamily. A-like 2 sub-subfamily.</text>
</comment>
<dbReference type="PROSITE" id="PS50896">
    <property type="entry name" value="LISH"/>
    <property type="match status" value="1"/>
</dbReference>
<dbReference type="GO" id="GO:0005874">
    <property type="term" value="C:microtubule"/>
    <property type="evidence" value="ECO:0007669"/>
    <property type="project" value="UniProtKB-KW"/>
</dbReference>
<dbReference type="Gene3D" id="3.40.50.300">
    <property type="entry name" value="P-loop containing nucleotide triphosphate hydrolases"/>
    <property type="match status" value="1"/>
</dbReference>
<dbReference type="RefSeq" id="XP_013761128.1">
    <property type="nucleotide sequence ID" value="XM_013905674.1"/>
</dbReference>
<dbReference type="OMA" id="MKTQGKY"/>
<comment type="function">
    <text evidence="8">Severs microtubules in vitro in an ATP-dependent manner. This activity may promote rapid reorganization of cellular microtubule arrays.</text>
</comment>
<dbReference type="GO" id="GO:0000922">
    <property type="term" value="C:spindle pole"/>
    <property type="evidence" value="ECO:0007669"/>
    <property type="project" value="UniProtKB-SubCell"/>
</dbReference>
<dbReference type="SMART" id="SM00382">
    <property type="entry name" value="AAA"/>
    <property type="match status" value="1"/>
</dbReference>
<evidence type="ECO:0000256" key="8">
    <source>
        <dbReference type="HAMAP-Rule" id="MF_03025"/>
    </source>
</evidence>
<dbReference type="PANTHER" id="PTHR23074:SF78">
    <property type="entry name" value="KATANIN P60 ATPASE-CONTAINING SUBUNIT A-LIKE 2"/>
    <property type="match status" value="1"/>
</dbReference>
<evidence type="ECO:0000313" key="11">
    <source>
        <dbReference type="EMBL" id="KNC56086.1"/>
    </source>
</evidence>
<evidence type="ECO:0000256" key="6">
    <source>
        <dbReference type="ARBA" id="ARBA00023212"/>
    </source>
</evidence>
<dbReference type="InterPro" id="IPR027417">
    <property type="entry name" value="P-loop_NTPase"/>
</dbReference>
<dbReference type="OrthoDB" id="191529at2759"/>
<feature type="region of interest" description="Disordered" evidence="9">
    <location>
        <begin position="91"/>
        <end position="139"/>
    </location>
</feature>
<dbReference type="PROSITE" id="PS00674">
    <property type="entry name" value="AAA"/>
    <property type="match status" value="1"/>
</dbReference>
<comment type="catalytic activity">
    <reaction evidence="8">
        <text>n ATP + n H2O + a microtubule = n ADP + n phosphate + (n+1) alpha/beta tubulin heterodimers.</text>
        <dbReference type="EC" id="5.6.1.1"/>
    </reaction>
</comment>
<keyword evidence="2 8" id="KW-0963">Cytoplasm</keyword>
<reference evidence="11 12" key="1">
    <citation type="submission" date="2010-05" db="EMBL/GenBank/DDBJ databases">
        <title>The Genome Sequence of Thecamonas trahens ATCC 50062.</title>
        <authorList>
            <consortium name="The Broad Institute Genome Sequencing Platform"/>
            <person name="Russ C."/>
            <person name="Cuomo C."/>
            <person name="Shea T."/>
            <person name="Young S.K."/>
            <person name="Zeng Q."/>
            <person name="Koehrsen M."/>
            <person name="Haas B."/>
            <person name="Borodovsky M."/>
            <person name="Guigo R."/>
            <person name="Alvarado L."/>
            <person name="Berlin A."/>
            <person name="Bochicchio J."/>
            <person name="Borenstein D."/>
            <person name="Chapman S."/>
            <person name="Chen Z."/>
            <person name="Freedman E."/>
            <person name="Gellesch M."/>
            <person name="Goldberg J."/>
            <person name="Griggs A."/>
            <person name="Gujja S."/>
            <person name="Heilman E."/>
            <person name="Heiman D."/>
            <person name="Hepburn T."/>
            <person name="Howarth C."/>
            <person name="Jen D."/>
            <person name="Larson L."/>
            <person name="Mehta T."/>
            <person name="Park D."/>
            <person name="Pearson M."/>
            <person name="Roberts A."/>
            <person name="Saif S."/>
            <person name="Shenoy N."/>
            <person name="Sisk P."/>
            <person name="Stolte C."/>
            <person name="Sykes S."/>
            <person name="Thomson T."/>
            <person name="Walk T."/>
            <person name="White J."/>
            <person name="Yandava C."/>
            <person name="Burger G."/>
            <person name="Gray M.W."/>
            <person name="Holland P.W.H."/>
            <person name="King N."/>
            <person name="Lang F.B.F."/>
            <person name="Roger A.J."/>
            <person name="Ruiz-Trillo I."/>
            <person name="Lander E."/>
            <person name="Nusbaum C."/>
        </authorList>
    </citation>
    <scope>NUCLEOTIDE SEQUENCE [LARGE SCALE GENOMIC DNA]</scope>
    <source>
        <strain evidence="11 12">ATCC 50062</strain>
    </source>
</reference>
<keyword evidence="3 8" id="KW-0493">Microtubule</keyword>
<dbReference type="GO" id="GO:0005524">
    <property type="term" value="F:ATP binding"/>
    <property type="evidence" value="ECO:0007669"/>
    <property type="project" value="UniProtKB-KW"/>
</dbReference>
<keyword evidence="4 8" id="KW-0547">Nucleotide-binding</keyword>
<dbReference type="Gene3D" id="1.10.8.60">
    <property type="match status" value="1"/>
</dbReference>
<evidence type="ECO:0000256" key="7">
    <source>
        <dbReference type="ARBA" id="ARBA00023235"/>
    </source>
</evidence>
<organism evidence="11 12">
    <name type="scientific">Thecamonas trahens ATCC 50062</name>
    <dbReference type="NCBI Taxonomy" id="461836"/>
    <lineage>
        <taxon>Eukaryota</taxon>
        <taxon>Apusozoa</taxon>
        <taxon>Apusomonadida</taxon>
        <taxon>Apusomonadidae</taxon>
        <taxon>Thecamonas</taxon>
    </lineage>
</organism>
<dbReference type="InterPro" id="IPR003959">
    <property type="entry name" value="ATPase_AAA_core"/>
</dbReference>
<dbReference type="InterPro" id="IPR050304">
    <property type="entry name" value="MT-severing_AAA_ATPase"/>
</dbReference>
<dbReference type="STRING" id="461836.A0A0L0DVJ4"/>
<name>A0A0L0DVJ4_THETB</name>
<dbReference type="GeneID" id="25561807"/>
<evidence type="ECO:0000256" key="9">
    <source>
        <dbReference type="SAM" id="MobiDB-lite"/>
    </source>
</evidence>
<feature type="compositionally biased region" description="Basic and acidic residues" evidence="9">
    <location>
        <begin position="9"/>
        <end position="23"/>
    </location>
</feature>
<accession>A0A0L0DVJ4</accession>